<feature type="compositionally biased region" description="Polar residues" evidence="6">
    <location>
        <begin position="169"/>
        <end position="180"/>
    </location>
</feature>
<comment type="similarity">
    <text evidence="1">Belongs to the mitochondrial carrier (TC 2.A.29) family.</text>
</comment>
<keyword evidence="5 7" id="KW-0472">Membrane</keyword>
<keyword evidence="9" id="KW-1185">Reference proteome</keyword>
<reference evidence="8" key="1">
    <citation type="journal article" date="2021" name="Sci. Rep.">
        <title>Diploid genomic architecture of Nitzschia inconspicua, an elite biomass production diatom.</title>
        <authorList>
            <person name="Oliver A."/>
            <person name="Podell S."/>
            <person name="Pinowska A."/>
            <person name="Traller J.C."/>
            <person name="Smith S.R."/>
            <person name="McClure R."/>
            <person name="Beliaev A."/>
            <person name="Bohutskyi P."/>
            <person name="Hill E.A."/>
            <person name="Rabines A."/>
            <person name="Zheng H."/>
            <person name="Allen L.Z."/>
            <person name="Kuo A."/>
            <person name="Grigoriev I.V."/>
            <person name="Allen A.E."/>
            <person name="Hazlebeck D."/>
            <person name="Allen E.E."/>
        </authorList>
    </citation>
    <scope>NUCLEOTIDE SEQUENCE</scope>
    <source>
        <strain evidence="8">Hildebrandi</strain>
    </source>
</reference>
<proteinExistence type="inferred from homology"/>
<name>A0A9K3PAL4_9STRA</name>
<evidence type="ECO:0000256" key="7">
    <source>
        <dbReference type="SAM" id="Phobius"/>
    </source>
</evidence>
<evidence type="ECO:0000256" key="4">
    <source>
        <dbReference type="ARBA" id="ARBA00022989"/>
    </source>
</evidence>
<evidence type="ECO:0000256" key="5">
    <source>
        <dbReference type="PROSITE-ProRule" id="PRU00282"/>
    </source>
</evidence>
<gene>
    <name evidence="8" type="ORF">IV203_006449</name>
</gene>
<dbReference type="PANTHER" id="PTHR45667">
    <property type="entry name" value="S-ADENOSYLMETHIONINE MITOCHONDRIAL CARRIER PROTEIN"/>
    <property type="match status" value="1"/>
</dbReference>
<feature type="repeat" description="Solcar" evidence="5">
    <location>
        <begin position="391"/>
        <end position="483"/>
    </location>
</feature>
<evidence type="ECO:0000256" key="2">
    <source>
        <dbReference type="ARBA" id="ARBA00022448"/>
    </source>
</evidence>
<dbReference type="GO" id="GO:0016020">
    <property type="term" value="C:membrane"/>
    <property type="evidence" value="ECO:0007669"/>
    <property type="project" value="UniProtKB-UniRule"/>
</dbReference>
<feature type="transmembrane region" description="Helical" evidence="7">
    <location>
        <begin position="57"/>
        <end position="79"/>
    </location>
</feature>
<comment type="caution">
    <text evidence="8">The sequence shown here is derived from an EMBL/GenBank/DDBJ whole genome shotgun (WGS) entry which is preliminary data.</text>
</comment>
<keyword evidence="3" id="KW-0677">Repeat</keyword>
<keyword evidence="2" id="KW-0813">Transport</keyword>
<dbReference type="Pfam" id="PF00153">
    <property type="entry name" value="Mito_carr"/>
    <property type="match status" value="1"/>
</dbReference>
<feature type="region of interest" description="Disordered" evidence="6">
    <location>
        <begin position="291"/>
        <end position="310"/>
    </location>
</feature>
<evidence type="ECO:0000313" key="9">
    <source>
        <dbReference type="Proteomes" id="UP000693970"/>
    </source>
</evidence>
<sequence>MKHRLRHQWYDPSNNETSTQKKKKNDYNRTFKYRSPILCLWTTTRTGRTTTYTTTTVLCLFFMNVCLMGIPHTLSFHLYRSVPTTVSPCGIRSNEEKRIFVVLSGISSGDSGGDSSTSSTSSSGSYEGGSTGSDVSFSTSDTAVVDADTTTDVVDSMEASSSSSQLSSVNPQTDTSLSSDDSVESEHNNVRTTQGQSDKDSSSSIDHPFFVTPVHTRPSTITHHNETIVEQAKRGIMSRRHAFQYGSILVTGSFLATMASQKTAYLLPDQTIPQKSKPSPSLIPQPILKKKNHQEPTKATTKFNSSTSKEKKVFPSLSNTTKTTGRLEPINFTQVASETNINVTLSCEEGCISVDSKNFTKIQTASIPSWVPSWLKRAAPSKVVKQISDPELLVASTVAGASMEMFRTGLLYPLSTIKVRVQQDRHNFTRRPPPLSEKIVTLGTNIQEKIQEGNLYAGIAPTLLVSVPATGVYYGIRDVTKRMLTMTPLGDTWIAVTGAFVGDVVSLCFRTPADALALRLQAQNKTVGDWFGDSFARLPMVIATDLPYLLSKVVLNRWFIHGNLSVDQYAELAVFTAVIAAFVTTPFDVARTRILLDKQLTLIDDSNTTEETMIWDAHVDTESETTKSDETGSTMIWDTHVDAELEEAESNTPAIASTRPGYSVLQTMIQITKEGEGGVANLFAGWLERVLYLGIGRAWLEPVQLIGYIGIRDAVLLEWF</sequence>
<organism evidence="8 9">
    <name type="scientific">Nitzschia inconspicua</name>
    <dbReference type="NCBI Taxonomy" id="303405"/>
    <lineage>
        <taxon>Eukaryota</taxon>
        <taxon>Sar</taxon>
        <taxon>Stramenopiles</taxon>
        <taxon>Ochrophyta</taxon>
        <taxon>Bacillariophyta</taxon>
        <taxon>Bacillariophyceae</taxon>
        <taxon>Bacillariophycidae</taxon>
        <taxon>Bacillariales</taxon>
        <taxon>Bacillariaceae</taxon>
        <taxon>Nitzschia</taxon>
    </lineage>
</organism>
<feature type="region of interest" description="Disordered" evidence="6">
    <location>
        <begin position="1"/>
        <end position="25"/>
    </location>
</feature>
<feature type="region of interest" description="Disordered" evidence="6">
    <location>
        <begin position="108"/>
        <end position="138"/>
    </location>
</feature>
<feature type="compositionally biased region" description="Polar residues" evidence="6">
    <location>
        <begin position="297"/>
        <end position="307"/>
    </location>
</feature>
<dbReference type="InterPro" id="IPR018108">
    <property type="entry name" value="MCP_transmembrane"/>
</dbReference>
<keyword evidence="4 7" id="KW-1133">Transmembrane helix</keyword>
<dbReference type="PROSITE" id="PS50920">
    <property type="entry name" value="SOLCAR"/>
    <property type="match status" value="1"/>
</dbReference>
<dbReference type="OrthoDB" id="276989at2759"/>
<dbReference type="Proteomes" id="UP000693970">
    <property type="component" value="Unassembled WGS sequence"/>
</dbReference>
<evidence type="ECO:0000256" key="1">
    <source>
        <dbReference type="ARBA" id="ARBA00006375"/>
    </source>
</evidence>
<keyword evidence="5 7" id="KW-0812">Transmembrane</keyword>
<evidence type="ECO:0000256" key="6">
    <source>
        <dbReference type="SAM" id="MobiDB-lite"/>
    </source>
</evidence>
<dbReference type="EMBL" id="JAGRRH010000028">
    <property type="protein sequence ID" value="KAG7340045.1"/>
    <property type="molecule type" value="Genomic_DNA"/>
</dbReference>
<dbReference type="AlphaFoldDB" id="A0A9K3PAL4"/>
<feature type="compositionally biased region" description="Low complexity" evidence="6">
    <location>
        <begin position="153"/>
        <end position="168"/>
    </location>
</feature>
<reference evidence="8" key="2">
    <citation type="submission" date="2021-04" db="EMBL/GenBank/DDBJ databases">
        <authorList>
            <person name="Podell S."/>
        </authorList>
    </citation>
    <scope>NUCLEOTIDE SEQUENCE</scope>
    <source>
        <strain evidence="8">Hildebrandi</strain>
    </source>
</reference>
<protein>
    <submittedName>
        <fullName evidence="8">Mitochondrial carrier protein</fullName>
    </submittedName>
</protein>
<evidence type="ECO:0000256" key="3">
    <source>
        <dbReference type="ARBA" id="ARBA00022737"/>
    </source>
</evidence>
<feature type="region of interest" description="Disordered" evidence="6">
    <location>
        <begin position="153"/>
        <end position="216"/>
    </location>
</feature>
<evidence type="ECO:0000313" key="8">
    <source>
        <dbReference type="EMBL" id="KAG7340045.1"/>
    </source>
</evidence>
<accession>A0A9K3PAL4</accession>
<feature type="compositionally biased region" description="Low complexity" evidence="6">
    <location>
        <begin position="108"/>
        <end position="125"/>
    </location>
</feature>